<keyword evidence="2" id="KW-1185">Reference proteome</keyword>
<proteinExistence type="predicted"/>
<sequence length="233" mass="25282">MSDDTLTAAERAALLLLLAEATEADSTMVGNNELAERFGNSVTIVGKVKNSLNSRKLIETRKIKGHGNQQFHALTESGWGQARQELTGDLPTGLWGRAVALALTAQLDRYLDRNNLGLYDIFVAEAPAPPSDEESVDEDPADEPSDLDLGTRVRAAYRTLAPRANAWVKLVDLRAALGDVARDDLDAELHRLIRVPGVTLIPESNQKTLTDADRAAAIRIGNQSKHLIAIEAE</sequence>
<dbReference type="OrthoDB" id="3822696at2"/>
<dbReference type="STRING" id="134849.SAMN05443668_1013"/>
<evidence type="ECO:0000313" key="2">
    <source>
        <dbReference type="Proteomes" id="UP000184440"/>
    </source>
</evidence>
<protein>
    <submittedName>
        <fullName evidence="1">Uncharacterized protein</fullName>
    </submittedName>
</protein>
<organism evidence="1 2">
    <name type="scientific">Cryptosporangium aurantiacum</name>
    <dbReference type="NCBI Taxonomy" id="134849"/>
    <lineage>
        <taxon>Bacteria</taxon>
        <taxon>Bacillati</taxon>
        <taxon>Actinomycetota</taxon>
        <taxon>Actinomycetes</taxon>
        <taxon>Cryptosporangiales</taxon>
        <taxon>Cryptosporangiaceae</taxon>
        <taxon>Cryptosporangium</taxon>
    </lineage>
</organism>
<name>A0A1M7GVS0_9ACTN</name>
<accession>A0A1M7GVS0</accession>
<dbReference type="EMBL" id="FRCS01000001">
    <property type="protein sequence ID" value="SHM20544.1"/>
    <property type="molecule type" value="Genomic_DNA"/>
</dbReference>
<dbReference type="Proteomes" id="UP000184440">
    <property type="component" value="Unassembled WGS sequence"/>
</dbReference>
<gene>
    <name evidence="1" type="ORF">SAMN05443668_1013</name>
</gene>
<reference evidence="1 2" key="1">
    <citation type="submission" date="2016-11" db="EMBL/GenBank/DDBJ databases">
        <authorList>
            <person name="Jaros S."/>
            <person name="Januszkiewicz K."/>
            <person name="Wedrychowicz H."/>
        </authorList>
    </citation>
    <scope>NUCLEOTIDE SEQUENCE [LARGE SCALE GENOMIC DNA]</scope>
    <source>
        <strain evidence="1 2">DSM 46144</strain>
    </source>
</reference>
<dbReference type="AlphaFoldDB" id="A0A1M7GVS0"/>
<evidence type="ECO:0000313" key="1">
    <source>
        <dbReference type="EMBL" id="SHM20544.1"/>
    </source>
</evidence>
<dbReference type="RefSeq" id="WP_073250007.1">
    <property type="nucleotide sequence ID" value="NZ_FRCS01000001.1"/>
</dbReference>